<accession>A0A8T0KXW4</accession>
<comment type="caution">
    <text evidence="5">The sequence shown here is derived from an EMBL/GenBank/DDBJ whole genome shotgun (WGS) entry which is preliminary data.</text>
</comment>
<dbReference type="GO" id="GO:1990189">
    <property type="term" value="F:protein N-terminal-serine acetyltransferase activity"/>
    <property type="evidence" value="ECO:0007669"/>
    <property type="project" value="TreeGrafter"/>
</dbReference>
<evidence type="ECO:0000256" key="3">
    <source>
        <dbReference type="ARBA" id="ARBA00025786"/>
    </source>
</evidence>
<dbReference type="AlphaFoldDB" id="A0A8T0KXW4"/>
<dbReference type="InterPro" id="IPR000182">
    <property type="entry name" value="GNAT_dom"/>
</dbReference>
<evidence type="ECO:0000256" key="2">
    <source>
        <dbReference type="ARBA" id="ARBA00023315"/>
    </source>
</evidence>
<keyword evidence="2" id="KW-0012">Acyltransferase</keyword>
<comment type="similarity">
    <text evidence="3">Belongs to the acetyltransferase family. ARD1 subfamily.</text>
</comment>
<gene>
    <name evidence="5" type="ORF">HKW66_Vig0183690</name>
</gene>
<dbReference type="GO" id="GO:0031415">
    <property type="term" value="C:NatA complex"/>
    <property type="evidence" value="ECO:0007669"/>
    <property type="project" value="InterPro"/>
</dbReference>
<dbReference type="GO" id="GO:1990190">
    <property type="term" value="F:protein-N-terminal-glutamate acetyltransferase activity"/>
    <property type="evidence" value="ECO:0007669"/>
    <property type="project" value="TreeGrafter"/>
</dbReference>
<name>A0A8T0KXW4_PHAAN</name>
<reference evidence="5 6" key="1">
    <citation type="submission" date="2020-05" db="EMBL/GenBank/DDBJ databases">
        <title>Vigna angularis (adzuki bean) Var. LongXiaoDou No. 4 denovo assembly.</title>
        <authorList>
            <person name="Xiang H."/>
        </authorList>
    </citation>
    <scope>NUCLEOTIDE SEQUENCE [LARGE SCALE GENOMIC DNA]</scope>
    <source>
        <tissue evidence="5">Leaf</tissue>
    </source>
</reference>
<dbReference type="SUPFAM" id="SSF55729">
    <property type="entry name" value="Acyl-CoA N-acyltransferases (Nat)"/>
    <property type="match status" value="1"/>
</dbReference>
<dbReference type="Gene3D" id="3.40.630.30">
    <property type="match status" value="1"/>
</dbReference>
<dbReference type="InterPro" id="IPR045047">
    <property type="entry name" value="Ard1-like"/>
</dbReference>
<evidence type="ECO:0000313" key="5">
    <source>
        <dbReference type="EMBL" id="KAG2403083.1"/>
    </source>
</evidence>
<proteinExistence type="inferred from homology"/>
<protein>
    <submittedName>
        <fullName evidence="5">N-terminal acetyltransferase A complex catalytic subunit</fullName>
    </submittedName>
</protein>
<dbReference type="EMBL" id="JABFOF010000003">
    <property type="protein sequence ID" value="KAG2403083.1"/>
    <property type="molecule type" value="Genomic_DNA"/>
</dbReference>
<dbReference type="Proteomes" id="UP000743370">
    <property type="component" value="Unassembled WGS sequence"/>
</dbReference>
<dbReference type="PANTHER" id="PTHR23091">
    <property type="entry name" value="N-TERMINAL ACETYLTRANSFERASE"/>
    <property type="match status" value="1"/>
</dbReference>
<keyword evidence="1" id="KW-0808">Transferase</keyword>
<dbReference type="InterPro" id="IPR016181">
    <property type="entry name" value="Acyl_CoA_acyltransferase"/>
</dbReference>
<organism evidence="5 6">
    <name type="scientific">Phaseolus angularis</name>
    <name type="common">Azuki bean</name>
    <name type="synonym">Vigna angularis</name>
    <dbReference type="NCBI Taxonomy" id="3914"/>
    <lineage>
        <taxon>Eukaryota</taxon>
        <taxon>Viridiplantae</taxon>
        <taxon>Streptophyta</taxon>
        <taxon>Embryophyta</taxon>
        <taxon>Tracheophyta</taxon>
        <taxon>Spermatophyta</taxon>
        <taxon>Magnoliopsida</taxon>
        <taxon>eudicotyledons</taxon>
        <taxon>Gunneridae</taxon>
        <taxon>Pentapetalae</taxon>
        <taxon>rosids</taxon>
        <taxon>fabids</taxon>
        <taxon>Fabales</taxon>
        <taxon>Fabaceae</taxon>
        <taxon>Papilionoideae</taxon>
        <taxon>50 kb inversion clade</taxon>
        <taxon>NPAAA clade</taxon>
        <taxon>indigoferoid/millettioid clade</taxon>
        <taxon>Phaseoleae</taxon>
        <taxon>Vigna</taxon>
    </lineage>
</organism>
<evidence type="ECO:0000313" key="6">
    <source>
        <dbReference type="Proteomes" id="UP000743370"/>
    </source>
</evidence>
<sequence>MKKNTQLLYVDEDYNGGIVRYVLAKMEKESTNSHGHITSLVDLRTQRKLSLATKLTTATQNAMGQVFGAEYVSLLVRQSNRATFDFYTETLGYKIHNVEAKHYAVGEMLMR</sequence>
<feature type="domain" description="N-acetyltransferase" evidence="4">
    <location>
        <begin position="9"/>
        <end position="93"/>
    </location>
</feature>
<evidence type="ECO:0000259" key="4">
    <source>
        <dbReference type="Pfam" id="PF00583"/>
    </source>
</evidence>
<dbReference type="Pfam" id="PF00583">
    <property type="entry name" value="Acetyltransf_1"/>
    <property type="match status" value="1"/>
</dbReference>
<evidence type="ECO:0000256" key="1">
    <source>
        <dbReference type="ARBA" id="ARBA00022679"/>
    </source>
</evidence>
<dbReference type="PANTHER" id="PTHR23091:SF4">
    <property type="entry name" value="N-TERMINAL AMINO-ACID N(ALPHA)-ACETYLTRANSFERASE NATA"/>
    <property type="match status" value="1"/>
</dbReference>